<keyword evidence="2" id="KW-1185">Reference proteome</keyword>
<protein>
    <submittedName>
        <fullName evidence="1">Uncharacterized protein</fullName>
    </submittedName>
</protein>
<evidence type="ECO:0000313" key="2">
    <source>
        <dbReference type="Proteomes" id="UP000830639"/>
    </source>
</evidence>
<dbReference type="RefSeq" id="WP_248265959.1">
    <property type="nucleotide sequence ID" value="NZ_CP096034.1"/>
</dbReference>
<accession>A0ABY4JFI3</accession>
<dbReference type="Proteomes" id="UP000830639">
    <property type="component" value="Chromosome"/>
</dbReference>
<evidence type="ECO:0000313" key="1">
    <source>
        <dbReference type="EMBL" id="UPM52594.1"/>
    </source>
</evidence>
<dbReference type="EMBL" id="CP096034">
    <property type="protein sequence ID" value="UPM52594.1"/>
    <property type="molecule type" value="Genomic_DNA"/>
</dbReference>
<name>A0ABY4JFI3_9BACI</name>
<reference evidence="1 2" key="1">
    <citation type="submission" date="2022-04" db="EMBL/GenBank/DDBJ databases">
        <title>Mechanism of arsenic methylation and mitigation arsenic toxicity by Bacillus sp. LH14 from an Arsenic-Contaminated Paddy Soil.</title>
        <authorList>
            <person name="Wang D."/>
        </authorList>
    </citation>
    <scope>NUCLEOTIDE SEQUENCE [LARGE SCALE GENOMIC DNA]</scope>
    <source>
        <strain evidence="1 2">LH14</strain>
    </source>
</reference>
<sequence>MIRSYRGFGHNIDFETVNYEKFILVEIIDERMNGFIEEVEMLRQGSLVALCCEVQDMLDEMRRDDRVYNFIKELTTIPEIKKMPFENDVLSSMLLALEEKHGEHWETLEFGTLFSKKLENVYKKFVINYFKRLLVKGENRF</sequence>
<gene>
    <name evidence="1" type="ORF">MY490_12155</name>
</gene>
<proteinExistence type="predicted"/>
<organism evidence="1 2">
    <name type="scientific">Gottfriedia acidiceleris</name>
    <dbReference type="NCBI Taxonomy" id="371036"/>
    <lineage>
        <taxon>Bacteria</taxon>
        <taxon>Bacillati</taxon>
        <taxon>Bacillota</taxon>
        <taxon>Bacilli</taxon>
        <taxon>Bacillales</taxon>
        <taxon>Bacillaceae</taxon>
        <taxon>Gottfriedia</taxon>
    </lineage>
</organism>